<keyword evidence="2" id="KW-1003">Cell membrane</keyword>
<evidence type="ECO:0000256" key="2">
    <source>
        <dbReference type="ARBA" id="ARBA00022475"/>
    </source>
</evidence>
<reference evidence="12" key="1">
    <citation type="submission" date="2025-08" db="UniProtKB">
        <authorList>
            <consortium name="RefSeq"/>
        </authorList>
    </citation>
    <scope>IDENTIFICATION</scope>
</reference>
<keyword evidence="3 9" id="KW-0812">Transmembrane</keyword>
<keyword evidence="11" id="KW-1185">Reference proteome</keyword>
<keyword evidence="7" id="KW-0325">Glycoprotein</keyword>
<dbReference type="PROSITE" id="PS50017">
    <property type="entry name" value="DEATH_DOMAIN"/>
    <property type="match status" value="1"/>
</dbReference>
<name>A0ABM3UA53_BALAC</name>
<evidence type="ECO:0000256" key="5">
    <source>
        <dbReference type="ARBA" id="ARBA00022989"/>
    </source>
</evidence>
<dbReference type="Gene3D" id="1.10.533.10">
    <property type="entry name" value="Death Domain, Fas"/>
    <property type="match status" value="1"/>
</dbReference>
<feature type="region of interest" description="Disordered" evidence="8">
    <location>
        <begin position="66"/>
        <end position="96"/>
    </location>
</feature>
<keyword evidence="4" id="KW-0053">Apoptosis</keyword>
<dbReference type="SMART" id="SM00005">
    <property type="entry name" value="DEATH"/>
    <property type="match status" value="1"/>
</dbReference>
<feature type="domain" description="Death" evidence="10">
    <location>
        <begin position="209"/>
        <end position="273"/>
    </location>
</feature>
<evidence type="ECO:0000256" key="6">
    <source>
        <dbReference type="ARBA" id="ARBA00023136"/>
    </source>
</evidence>
<feature type="transmembrane region" description="Helical" evidence="9">
    <location>
        <begin position="104"/>
        <end position="124"/>
    </location>
</feature>
<feature type="compositionally biased region" description="Basic and acidic residues" evidence="8">
    <location>
        <begin position="66"/>
        <end position="77"/>
    </location>
</feature>
<evidence type="ECO:0000256" key="9">
    <source>
        <dbReference type="SAM" id="Phobius"/>
    </source>
</evidence>
<accession>A0ABM3UA53</accession>
<dbReference type="RefSeq" id="XP_057411227.1">
    <property type="nucleotide sequence ID" value="XM_057555244.1"/>
</dbReference>
<evidence type="ECO:0000256" key="4">
    <source>
        <dbReference type="ARBA" id="ARBA00022703"/>
    </source>
</evidence>
<dbReference type="SUPFAM" id="SSF47986">
    <property type="entry name" value="DEATH domain"/>
    <property type="match status" value="1"/>
</dbReference>
<gene>
    <name evidence="12" type="primary">LOC102998293</name>
</gene>
<comment type="subcellular location">
    <subcellularLocation>
        <location evidence="1">Cell membrane</location>
        <topology evidence="1">Single-pass membrane protein</topology>
    </subcellularLocation>
</comment>
<dbReference type="GeneID" id="102998293"/>
<evidence type="ECO:0000256" key="8">
    <source>
        <dbReference type="SAM" id="MobiDB-lite"/>
    </source>
</evidence>
<keyword evidence="5 9" id="KW-1133">Transmembrane helix</keyword>
<dbReference type="Proteomes" id="UP001652580">
    <property type="component" value="Chromosome 10"/>
</dbReference>
<evidence type="ECO:0000313" key="12">
    <source>
        <dbReference type="RefSeq" id="XP_057411227.1"/>
    </source>
</evidence>
<sequence length="279" mass="30148">MWMWGNWRTFPQVSSLSLFQAKSPPLPRPGSLPQASGEMQPLGALLAGRTMLHNSSHREGMVHVNKTRREQDRDREGVGAGGALAPGTSSPFLPEPPGASGSNIPVYCALLASVVLGLLAYVAFKCWCSRKQRQQLAKAQTAELGAFNRDQMHGDSSVFRDSPSSLEPCVPSQGPHPELGCRLYLHLPRQQQEEVEQLLEASGEPDKGWRGLAGHLGYQAEAVETMAQSQVPAYTLLRYWAVQEGSGATLKVLADALAVLGREDVVRALGPLAEDCSVV</sequence>
<evidence type="ECO:0000256" key="1">
    <source>
        <dbReference type="ARBA" id="ARBA00004162"/>
    </source>
</evidence>
<protein>
    <submittedName>
        <fullName evidence="12">Death domain-containing membrane protein NRADD-like isoform X3</fullName>
    </submittedName>
</protein>
<dbReference type="Pfam" id="PF18422">
    <property type="entry name" value="TNFR_16_TM"/>
    <property type="match status" value="1"/>
</dbReference>
<evidence type="ECO:0000256" key="3">
    <source>
        <dbReference type="ARBA" id="ARBA00022692"/>
    </source>
</evidence>
<dbReference type="InterPro" id="IPR000488">
    <property type="entry name" value="Death_dom"/>
</dbReference>
<evidence type="ECO:0000313" key="11">
    <source>
        <dbReference type="Proteomes" id="UP001652580"/>
    </source>
</evidence>
<dbReference type="InterPro" id="IPR052302">
    <property type="entry name" value="Neurotrophin_rcpt-DD"/>
</dbReference>
<dbReference type="PANTHER" id="PTHR46605">
    <property type="entry name" value="TUMOR NECROSIS FACTOR RECEPTOR"/>
    <property type="match status" value="1"/>
</dbReference>
<proteinExistence type="predicted"/>
<keyword evidence="6 9" id="KW-0472">Membrane</keyword>
<evidence type="ECO:0000256" key="7">
    <source>
        <dbReference type="ARBA" id="ARBA00023180"/>
    </source>
</evidence>
<dbReference type="Pfam" id="PF00531">
    <property type="entry name" value="Death"/>
    <property type="match status" value="1"/>
</dbReference>
<dbReference type="PANTHER" id="PTHR46605:SF1">
    <property type="entry name" value="DEATH DOMAIN-CONTAINING MEMBRANE PROTEIN NRADD"/>
    <property type="match status" value="1"/>
</dbReference>
<dbReference type="Gene3D" id="6.10.250.1780">
    <property type="match status" value="1"/>
</dbReference>
<evidence type="ECO:0000259" key="10">
    <source>
        <dbReference type="PROSITE" id="PS50017"/>
    </source>
</evidence>
<dbReference type="InterPro" id="IPR011029">
    <property type="entry name" value="DEATH-like_dom_sf"/>
</dbReference>
<dbReference type="InterPro" id="IPR041448">
    <property type="entry name" value="TNFR16_TM"/>
</dbReference>
<organism evidence="11 12">
    <name type="scientific">Balaenoptera acutorostrata</name>
    <name type="common">Common minke whale</name>
    <name type="synonym">Balaena rostrata</name>
    <dbReference type="NCBI Taxonomy" id="9767"/>
    <lineage>
        <taxon>Eukaryota</taxon>
        <taxon>Metazoa</taxon>
        <taxon>Chordata</taxon>
        <taxon>Craniata</taxon>
        <taxon>Vertebrata</taxon>
        <taxon>Euteleostomi</taxon>
        <taxon>Mammalia</taxon>
        <taxon>Eutheria</taxon>
        <taxon>Laurasiatheria</taxon>
        <taxon>Artiodactyla</taxon>
        <taxon>Whippomorpha</taxon>
        <taxon>Cetacea</taxon>
        <taxon>Mysticeti</taxon>
        <taxon>Balaenopteridae</taxon>
        <taxon>Balaenoptera</taxon>
    </lineage>
</organism>